<protein>
    <submittedName>
        <fullName evidence="9">Actinidain (Actinidin) (Allergen Act d 1 ) (Allergen Act d 1)</fullName>
    </submittedName>
</protein>
<feature type="signal peptide" evidence="4">
    <location>
        <begin position="1"/>
        <end position="19"/>
    </location>
</feature>
<dbReference type="InterPro" id="IPR000668">
    <property type="entry name" value="Peptidase_C1A_C"/>
</dbReference>
<dbReference type="InterPro" id="IPR000169">
    <property type="entry name" value="Pept_cys_AS"/>
</dbReference>
<dbReference type="CDD" id="cd02248">
    <property type="entry name" value="Peptidase_C1A"/>
    <property type="match status" value="1"/>
</dbReference>
<dbReference type="InterPro" id="IPR025660">
    <property type="entry name" value="Pept_his_AS"/>
</dbReference>
<dbReference type="SMART" id="SM00848">
    <property type="entry name" value="Inhibitor_I29"/>
    <property type="match status" value="1"/>
</dbReference>
<evidence type="ECO:0000259" key="6">
    <source>
        <dbReference type="SMART" id="SM00848"/>
    </source>
</evidence>
<feature type="domain" description="Cathepsin propeptide inhibitor" evidence="6">
    <location>
        <begin position="38"/>
        <end position="96"/>
    </location>
</feature>
<feature type="domain" description="Peptidase C1A papain C-terminal" evidence="5">
    <location>
        <begin position="133"/>
        <end position="376"/>
    </location>
</feature>
<dbReference type="Proteomes" id="UP001152797">
    <property type="component" value="Unassembled WGS sequence"/>
</dbReference>
<dbReference type="Gene3D" id="3.90.70.10">
    <property type="entry name" value="Cysteine proteinases"/>
    <property type="match status" value="1"/>
</dbReference>
<name>A0A9P1GP62_9DINO</name>
<keyword evidence="4" id="KW-0732">Signal</keyword>
<evidence type="ECO:0000313" key="7">
    <source>
        <dbReference type="EMBL" id="CAI4018377.1"/>
    </source>
</evidence>
<sequence>MHSYLFVAIAPLLIQQMLGVEVQAHPHDTHDEALLHKFGDYMRKYNKDYVKGTEEYHRRLARFVQSAAEAERWNQRPDRLWTAGVGPLADRSEEELQSMRGYFGSASGVGGTSGAPRGFLRASLAQLSTSETPEQFLNWTSLKTLTNVRDQGGCGSCWAVTATTVLDSHAEIYKSGQRSFSAQELVSCVPNARKCGGTGKCGGATVELAFQYVMEHPLQTDTEIPYDGVDGTCSHSSLIQRSKRSSDLDVAAVGFHGASSDAPGMQFMHGWERLPENAYLPLLHAIYERGPVAVSVDASKWSSYESGIFDSCDQDAVINHAVTLIGYGKDKSLNAGYYLIQNSWGPSWGEDGKIRLLRQDEDDRNCGIDHQPQEGTGCEGGPKEVKVCGMCGILYDNADEDEDTEEMPMLPDLSGQHFETTLDSELRQGRQSEIDFDKELKRAIDSDVGVVLVTRGKRFGARLLDPGGRKHVVLDLECPVHQCAEQHSSCAGFNSYQLRRKGHSATLIRYESPEWTTMKCGGTCTACGDHQKCLKGIESILSPVHRGSILAPTCPKAMPVRPGRDVREGGAGEDHYAQILINKAFKEPTCKKAEGMLALVSEATTTEAEEFIKQPCTGTCFVELAWGQGRTWLETTLLKEVSIMARPDLVEPDGLLRQESRADVTARAVART</sequence>
<dbReference type="InterPro" id="IPR013128">
    <property type="entry name" value="Peptidase_C1A"/>
</dbReference>
<reference evidence="7" key="1">
    <citation type="submission" date="2022-10" db="EMBL/GenBank/DDBJ databases">
        <authorList>
            <person name="Chen Y."/>
            <person name="Dougan E. K."/>
            <person name="Chan C."/>
            <person name="Rhodes N."/>
            <person name="Thang M."/>
        </authorList>
    </citation>
    <scope>NUCLEOTIDE SEQUENCE</scope>
</reference>
<dbReference type="Pfam" id="PF08246">
    <property type="entry name" value="Inhibitor_I29"/>
    <property type="match status" value="1"/>
</dbReference>
<evidence type="ECO:0000313" key="10">
    <source>
        <dbReference type="Proteomes" id="UP001152797"/>
    </source>
</evidence>
<evidence type="ECO:0000256" key="3">
    <source>
        <dbReference type="ARBA" id="ARBA00023157"/>
    </source>
</evidence>
<dbReference type="PANTHER" id="PTHR12411">
    <property type="entry name" value="CYSTEINE PROTEASE FAMILY C1-RELATED"/>
    <property type="match status" value="1"/>
</dbReference>
<dbReference type="EMBL" id="CAMXCT030006690">
    <property type="protein sequence ID" value="CAL4805689.1"/>
    <property type="molecule type" value="Genomic_DNA"/>
</dbReference>
<dbReference type="InterPro" id="IPR038765">
    <property type="entry name" value="Papain-like_cys_pep_sf"/>
</dbReference>
<dbReference type="PROSITE" id="PS00139">
    <property type="entry name" value="THIOL_PROTEASE_CYS"/>
    <property type="match status" value="1"/>
</dbReference>
<keyword evidence="2" id="KW-0865">Zymogen</keyword>
<dbReference type="GO" id="GO:0008234">
    <property type="term" value="F:cysteine-type peptidase activity"/>
    <property type="evidence" value="ECO:0007669"/>
    <property type="project" value="InterPro"/>
</dbReference>
<feature type="chain" id="PRO_5043272988" evidence="4">
    <location>
        <begin position="20"/>
        <end position="672"/>
    </location>
</feature>
<evidence type="ECO:0000313" key="9">
    <source>
        <dbReference type="EMBL" id="CAL4805689.1"/>
    </source>
</evidence>
<dbReference type="EMBL" id="CAMXCT020006690">
    <property type="protein sequence ID" value="CAL1171752.1"/>
    <property type="molecule type" value="Genomic_DNA"/>
</dbReference>
<comment type="similarity">
    <text evidence="1">Belongs to the peptidase C1 family.</text>
</comment>
<evidence type="ECO:0000259" key="5">
    <source>
        <dbReference type="SMART" id="SM00645"/>
    </source>
</evidence>
<accession>A0A9P1GP62</accession>
<keyword evidence="3" id="KW-1015">Disulfide bond</keyword>
<dbReference type="PRINTS" id="PR00705">
    <property type="entry name" value="PAPAIN"/>
</dbReference>
<dbReference type="SUPFAM" id="SSF54001">
    <property type="entry name" value="Cysteine proteinases"/>
    <property type="match status" value="1"/>
</dbReference>
<reference evidence="8" key="2">
    <citation type="submission" date="2024-04" db="EMBL/GenBank/DDBJ databases">
        <authorList>
            <person name="Chen Y."/>
            <person name="Shah S."/>
            <person name="Dougan E. K."/>
            <person name="Thang M."/>
            <person name="Chan C."/>
        </authorList>
    </citation>
    <scope>NUCLEOTIDE SEQUENCE [LARGE SCALE GENOMIC DNA]</scope>
</reference>
<dbReference type="SMART" id="SM00645">
    <property type="entry name" value="Pept_C1"/>
    <property type="match status" value="1"/>
</dbReference>
<evidence type="ECO:0000256" key="2">
    <source>
        <dbReference type="ARBA" id="ARBA00023145"/>
    </source>
</evidence>
<evidence type="ECO:0000313" key="8">
    <source>
        <dbReference type="EMBL" id="CAL1171752.1"/>
    </source>
</evidence>
<comment type="caution">
    <text evidence="7">The sequence shown here is derived from an EMBL/GenBank/DDBJ whole genome shotgun (WGS) entry which is preliminary data.</text>
</comment>
<dbReference type="Pfam" id="PF00112">
    <property type="entry name" value="Peptidase_C1"/>
    <property type="match status" value="1"/>
</dbReference>
<dbReference type="OrthoDB" id="190265at2759"/>
<organism evidence="7">
    <name type="scientific">Cladocopium goreaui</name>
    <dbReference type="NCBI Taxonomy" id="2562237"/>
    <lineage>
        <taxon>Eukaryota</taxon>
        <taxon>Sar</taxon>
        <taxon>Alveolata</taxon>
        <taxon>Dinophyceae</taxon>
        <taxon>Suessiales</taxon>
        <taxon>Symbiodiniaceae</taxon>
        <taxon>Cladocopium</taxon>
    </lineage>
</organism>
<proteinExistence type="inferred from homology"/>
<dbReference type="AlphaFoldDB" id="A0A9P1GP62"/>
<dbReference type="PROSITE" id="PS00639">
    <property type="entry name" value="THIOL_PROTEASE_HIS"/>
    <property type="match status" value="1"/>
</dbReference>
<evidence type="ECO:0000256" key="4">
    <source>
        <dbReference type="SAM" id="SignalP"/>
    </source>
</evidence>
<dbReference type="InterPro" id="IPR013201">
    <property type="entry name" value="Prot_inhib_I29"/>
</dbReference>
<evidence type="ECO:0000256" key="1">
    <source>
        <dbReference type="ARBA" id="ARBA00008455"/>
    </source>
</evidence>
<dbReference type="EMBL" id="CAMXCT010006690">
    <property type="protein sequence ID" value="CAI4018377.1"/>
    <property type="molecule type" value="Genomic_DNA"/>
</dbReference>
<dbReference type="GO" id="GO:0006508">
    <property type="term" value="P:proteolysis"/>
    <property type="evidence" value="ECO:0007669"/>
    <property type="project" value="InterPro"/>
</dbReference>
<keyword evidence="10" id="KW-1185">Reference proteome</keyword>
<gene>
    <name evidence="7" type="ORF">C1SCF055_LOCUS42950</name>
</gene>
<dbReference type="InterPro" id="IPR039417">
    <property type="entry name" value="Peptidase_C1A_papain-like"/>
</dbReference>